<dbReference type="InterPro" id="IPR006665">
    <property type="entry name" value="OmpA-like"/>
</dbReference>
<sequence>MTMKQALIIVVLLWLAGCASTEALYAQYDDLCPVNVTRTNTGMMTVTGIVTGGAAVAQGSERSQVWEPAVYFGFDKTTLNEEEQQRLGRDVAVLNQYESLQVSVQSFTDNKGAAAYNRKLASRRMAHVVDYLVDAGIARSRIKQASLGEESPILPNRNENDRVVNRRVELMLLDAQGRPLAIKADVGASDNGTFEAPLPIR</sequence>
<accession>L0WGH2</accession>
<protein>
    <submittedName>
        <fullName evidence="7">Outer membrane protein</fullName>
    </submittedName>
</protein>
<gene>
    <name evidence="7" type="ORF">A11A3_00550</name>
</gene>
<keyword evidence="2 4" id="KW-0472">Membrane</keyword>
<dbReference type="PANTHER" id="PTHR30329">
    <property type="entry name" value="STATOR ELEMENT OF FLAGELLAR MOTOR COMPLEX"/>
    <property type="match status" value="1"/>
</dbReference>
<dbReference type="eggNOG" id="COG2885">
    <property type="taxonomic scope" value="Bacteria"/>
</dbReference>
<evidence type="ECO:0000256" key="1">
    <source>
        <dbReference type="ARBA" id="ARBA00004442"/>
    </source>
</evidence>
<dbReference type="Pfam" id="PF00691">
    <property type="entry name" value="OmpA"/>
    <property type="match status" value="1"/>
</dbReference>
<dbReference type="PATRIC" id="fig|1177179.3.peg.109"/>
<evidence type="ECO:0000313" key="7">
    <source>
        <dbReference type="EMBL" id="EKF75938.1"/>
    </source>
</evidence>
<dbReference type="InterPro" id="IPR036737">
    <property type="entry name" value="OmpA-like_sf"/>
</dbReference>
<evidence type="ECO:0000256" key="2">
    <source>
        <dbReference type="ARBA" id="ARBA00023136"/>
    </source>
</evidence>
<dbReference type="EMBL" id="AMRJ01000001">
    <property type="protein sequence ID" value="EKF75938.1"/>
    <property type="molecule type" value="Genomic_DNA"/>
</dbReference>
<dbReference type="SUPFAM" id="SSF103088">
    <property type="entry name" value="OmpA-like"/>
    <property type="match status" value="1"/>
</dbReference>
<dbReference type="STRING" id="1177179.A11A3_00550"/>
<dbReference type="PROSITE" id="PS51257">
    <property type="entry name" value="PROKAR_LIPOPROTEIN"/>
    <property type="match status" value="1"/>
</dbReference>
<dbReference type="InterPro" id="IPR006664">
    <property type="entry name" value="OMP_bac"/>
</dbReference>
<dbReference type="Proteomes" id="UP000010164">
    <property type="component" value="Unassembled WGS sequence"/>
</dbReference>
<dbReference type="AlphaFoldDB" id="L0WGH2"/>
<comment type="caution">
    <text evidence="7">The sequence shown here is derived from an EMBL/GenBank/DDBJ whole genome shotgun (WGS) entry which is preliminary data.</text>
</comment>
<evidence type="ECO:0000259" key="6">
    <source>
        <dbReference type="PROSITE" id="PS51123"/>
    </source>
</evidence>
<reference evidence="7 8" key="1">
    <citation type="journal article" date="2012" name="J. Bacteriol.">
        <title>Genome Sequence of the Alkane-Degrading Bacterium Alcanivorax hongdengensis Type Strain A-11-3.</title>
        <authorList>
            <person name="Lai Q."/>
            <person name="Shao Z."/>
        </authorList>
    </citation>
    <scope>NUCLEOTIDE SEQUENCE [LARGE SCALE GENOMIC DNA]</scope>
    <source>
        <strain evidence="7 8">A-11-3</strain>
    </source>
</reference>
<evidence type="ECO:0000256" key="3">
    <source>
        <dbReference type="ARBA" id="ARBA00023237"/>
    </source>
</evidence>
<evidence type="ECO:0000313" key="8">
    <source>
        <dbReference type="Proteomes" id="UP000010164"/>
    </source>
</evidence>
<dbReference type="OrthoDB" id="9782229at2"/>
<dbReference type="InterPro" id="IPR050330">
    <property type="entry name" value="Bact_OuterMem_StrucFunc"/>
</dbReference>
<dbReference type="GO" id="GO:0009279">
    <property type="term" value="C:cell outer membrane"/>
    <property type="evidence" value="ECO:0007669"/>
    <property type="project" value="UniProtKB-SubCell"/>
</dbReference>
<feature type="chain" id="PRO_5003948001" evidence="5">
    <location>
        <begin position="26"/>
        <end position="201"/>
    </location>
</feature>
<dbReference type="PANTHER" id="PTHR30329:SF21">
    <property type="entry name" value="LIPOPROTEIN YIAD-RELATED"/>
    <property type="match status" value="1"/>
</dbReference>
<comment type="subcellular location">
    <subcellularLocation>
        <location evidence="1">Cell outer membrane</location>
    </subcellularLocation>
</comment>
<keyword evidence="5" id="KW-0732">Signal</keyword>
<evidence type="ECO:0000256" key="5">
    <source>
        <dbReference type="SAM" id="SignalP"/>
    </source>
</evidence>
<dbReference type="PROSITE" id="PS51123">
    <property type="entry name" value="OMPA_2"/>
    <property type="match status" value="1"/>
</dbReference>
<organism evidence="7 8">
    <name type="scientific">Alcanivorax hongdengensis A-11-3</name>
    <dbReference type="NCBI Taxonomy" id="1177179"/>
    <lineage>
        <taxon>Bacteria</taxon>
        <taxon>Pseudomonadati</taxon>
        <taxon>Pseudomonadota</taxon>
        <taxon>Gammaproteobacteria</taxon>
        <taxon>Oceanospirillales</taxon>
        <taxon>Alcanivoracaceae</taxon>
        <taxon>Alcanivorax</taxon>
    </lineage>
</organism>
<proteinExistence type="predicted"/>
<name>L0WGH2_9GAMM</name>
<evidence type="ECO:0000256" key="4">
    <source>
        <dbReference type="PROSITE-ProRule" id="PRU00473"/>
    </source>
</evidence>
<feature type="domain" description="OmpA-like" evidence="6">
    <location>
        <begin position="59"/>
        <end position="176"/>
    </location>
</feature>
<keyword evidence="8" id="KW-1185">Reference proteome</keyword>
<dbReference type="PRINTS" id="PR01021">
    <property type="entry name" value="OMPADOMAIN"/>
</dbReference>
<dbReference type="CDD" id="cd07185">
    <property type="entry name" value="OmpA_C-like"/>
    <property type="match status" value="1"/>
</dbReference>
<feature type="signal peptide" evidence="5">
    <location>
        <begin position="1"/>
        <end position="25"/>
    </location>
</feature>
<keyword evidence="3" id="KW-0998">Cell outer membrane</keyword>
<dbReference type="Gene3D" id="3.30.1330.60">
    <property type="entry name" value="OmpA-like domain"/>
    <property type="match status" value="1"/>
</dbReference>